<dbReference type="PATRIC" id="fig|706570.3.peg.838"/>
<dbReference type="PRINTS" id="PR01006">
    <property type="entry name" value="FLGHOOKFLIE"/>
</dbReference>
<keyword evidence="4 5" id="KW-0975">Bacterial flagellum</keyword>
<evidence type="ECO:0000256" key="3">
    <source>
        <dbReference type="ARBA" id="ARBA00018024"/>
    </source>
</evidence>
<dbReference type="EMBL" id="FTMC01000016">
    <property type="protein sequence ID" value="SIR18818.1"/>
    <property type="molecule type" value="Genomic_DNA"/>
</dbReference>
<gene>
    <name evidence="5" type="primary">fliE</name>
    <name evidence="6" type="ORF">PT85_15555</name>
    <name evidence="7" type="ORF">SAMN05421672_11640</name>
</gene>
<dbReference type="STRING" id="706570.PT85_15555"/>
<keyword evidence="8" id="KW-1185">Reference proteome</keyword>
<sequence length="110" mass="11963">MDSITQVRMDMLTRMQQFTSVAQGGAVREALRSEEAQPGSFGVSFEQLIRAVDADQHRASAAQRAVEMGESDDLVGAMVDSQKASVSFSALLQVRNKLSTAFDEILKTPL</sequence>
<dbReference type="RefSeq" id="WP_027589661.1">
    <property type="nucleotide sequence ID" value="NZ_FMUP01000004.1"/>
</dbReference>
<dbReference type="InterPro" id="IPR001624">
    <property type="entry name" value="FliE"/>
</dbReference>
<dbReference type="Proteomes" id="UP000030980">
    <property type="component" value="Unassembled WGS sequence"/>
</dbReference>
<evidence type="ECO:0000313" key="7">
    <source>
        <dbReference type="EMBL" id="SIR18818.1"/>
    </source>
</evidence>
<dbReference type="GO" id="GO:0003774">
    <property type="term" value="F:cytoskeletal motor activity"/>
    <property type="evidence" value="ECO:0007669"/>
    <property type="project" value="InterPro"/>
</dbReference>
<evidence type="ECO:0000256" key="4">
    <source>
        <dbReference type="ARBA" id="ARBA00023143"/>
    </source>
</evidence>
<keyword evidence="6" id="KW-0969">Cilium</keyword>
<evidence type="ECO:0000256" key="2">
    <source>
        <dbReference type="ARBA" id="ARBA00009272"/>
    </source>
</evidence>
<dbReference type="EMBL" id="JTAK01000006">
    <property type="protein sequence ID" value="KHO63896.1"/>
    <property type="molecule type" value="Genomic_DNA"/>
</dbReference>
<evidence type="ECO:0000313" key="9">
    <source>
        <dbReference type="Proteomes" id="UP000186079"/>
    </source>
</evidence>
<keyword evidence="6" id="KW-0966">Cell projection</keyword>
<dbReference type="AlphaFoldDB" id="A0A0B3BS68"/>
<accession>A0A0B2DCI3</accession>
<name>A0A0B3BS68_9PSED</name>
<reference evidence="7 9" key="2">
    <citation type="submission" date="2017-01" db="EMBL/GenBank/DDBJ databases">
        <authorList>
            <person name="Mah S.A."/>
            <person name="Swanson W.J."/>
            <person name="Moy G.W."/>
            <person name="Vacquier V.D."/>
        </authorList>
    </citation>
    <scope>NUCLEOTIDE SEQUENCE [LARGE SCALE GENOMIC DNA]</scope>
    <source>
        <strain evidence="7 9">ATCC 29606</strain>
    </source>
</reference>
<proteinExistence type="inferred from homology"/>
<accession>A0A0B3BS68</accession>
<evidence type="ECO:0000313" key="6">
    <source>
        <dbReference type="EMBL" id="KHO63896.1"/>
    </source>
</evidence>
<comment type="similarity">
    <text evidence="2 5">Belongs to the FliE family.</text>
</comment>
<dbReference type="OrthoDB" id="8909229at2"/>
<dbReference type="PANTHER" id="PTHR34653">
    <property type="match status" value="1"/>
</dbReference>
<organism evidence="6 8">
    <name type="scientific">Pseudomonas flexibilis</name>
    <dbReference type="NCBI Taxonomy" id="706570"/>
    <lineage>
        <taxon>Bacteria</taxon>
        <taxon>Pseudomonadati</taxon>
        <taxon>Pseudomonadota</taxon>
        <taxon>Gammaproteobacteria</taxon>
        <taxon>Pseudomonadales</taxon>
        <taxon>Pseudomonadaceae</taxon>
        <taxon>Pseudomonas</taxon>
    </lineage>
</organism>
<evidence type="ECO:0000256" key="5">
    <source>
        <dbReference type="HAMAP-Rule" id="MF_00724"/>
    </source>
</evidence>
<dbReference type="HAMAP" id="MF_00724">
    <property type="entry name" value="FliE"/>
    <property type="match status" value="1"/>
</dbReference>
<keyword evidence="6" id="KW-0282">Flagellum</keyword>
<dbReference type="Pfam" id="PF02049">
    <property type="entry name" value="FliE"/>
    <property type="match status" value="1"/>
</dbReference>
<evidence type="ECO:0000256" key="1">
    <source>
        <dbReference type="ARBA" id="ARBA00004117"/>
    </source>
</evidence>
<protein>
    <recommendedName>
        <fullName evidence="3 5">Flagellar hook-basal body complex protein FliE</fullName>
    </recommendedName>
</protein>
<dbReference type="Proteomes" id="UP000186079">
    <property type="component" value="Unassembled WGS sequence"/>
</dbReference>
<dbReference type="PANTHER" id="PTHR34653:SF1">
    <property type="entry name" value="FLAGELLAR HOOK-BASAL BODY COMPLEX PROTEIN FLIE"/>
    <property type="match status" value="1"/>
</dbReference>
<reference evidence="6 8" key="1">
    <citation type="submission" date="2014-11" db="EMBL/GenBank/DDBJ databases">
        <title>Genome sequence of Pseudomonas tuomuerensis JCM 14085.</title>
        <authorList>
            <person name="Shin S.-K."/>
            <person name="Yi H."/>
        </authorList>
    </citation>
    <scope>NUCLEOTIDE SEQUENCE [LARGE SCALE GENOMIC DNA]</scope>
    <source>
        <strain evidence="6 8">JCM 14085</strain>
    </source>
</reference>
<dbReference type="GO" id="GO:0071973">
    <property type="term" value="P:bacterial-type flagellum-dependent cell motility"/>
    <property type="evidence" value="ECO:0007669"/>
    <property type="project" value="InterPro"/>
</dbReference>
<dbReference type="GO" id="GO:0005198">
    <property type="term" value="F:structural molecule activity"/>
    <property type="evidence" value="ECO:0007669"/>
    <property type="project" value="InterPro"/>
</dbReference>
<dbReference type="GO" id="GO:0009425">
    <property type="term" value="C:bacterial-type flagellum basal body"/>
    <property type="evidence" value="ECO:0007669"/>
    <property type="project" value="UniProtKB-SubCell"/>
</dbReference>
<evidence type="ECO:0000313" key="8">
    <source>
        <dbReference type="Proteomes" id="UP000030980"/>
    </source>
</evidence>
<comment type="subcellular location">
    <subcellularLocation>
        <location evidence="1 5">Bacterial flagellum basal body</location>
    </subcellularLocation>
</comment>